<reference evidence="1" key="1">
    <citation type="submission" date="2019-02" db="EMBL/GenBank/DDBJ databases">
        <authorList>
            <person name="Gruber-Vodicka R. H."/>
            <person name="Seah K. B. B."/>
        </authorList>
    </citation>
    <scope>NUCLEOTIDE SEQUENCE</scope>
    <source>
        <strain evidence="1">BECK_BZ125</strain>
    </source>
</reference>
<dbReference type="AlphaFoldDB" id="A0A450YWD0"/>
<accession>A0A450YWD0</accession>
<organism evidence="1">
    <name type="scientific">Candidatus Kentrum sp. TC</name>
    <dbReference type="NCBI Taxonomy" id="2126339"/>
    <lineage>
        <taxon>Bacteria</taxon>
        <taxon>Pseudomonadati</taxon>
        <taxon>Pseudomonadota</taxon>
        <taxon>Gammaproteobacteria</taxon>
        <taxon>Candidatus Kentrum</taxon>
    </lineage>
</organism>
<evidence type="ECO:0000313" key="1">
    <source>
        <dbReference type="EMBL" id="VFK45759.1"/>
    </source>
</evidence>
<name>A0A450YWD0_9GAMM</name>
<gene>
    <name evidence="1" type="ORF">BECKTC1821E_GA0114239_10545</name>
</gene>
<sequence length="180" mass="20467">MLTIDGRPIDAGSKKEVLSSIGQFIEVTYYNLGKKVDCDWHKLSSVVSAYLIDTYESFDGDRRIPSPFKRSANLLLNFWAEKPIGTPIYEDADISRIDGHQNIIIPLMFGIELLHGAKIRKESGKDVELSERIRLSKHSLMDLLYAIRESTPSSHFKLTAFLFEQMAYRFNPDASDPVII</sequence>
<protein>
    <submittedName>
        <fullName evidence="1">Uncharacterized protein</fullName>
    </submittedName>
</protein>
<dbReference type="EMBL" id="CAADFT010000054">
    <property type="protein sequence ID" value="VFK45759.1"/>
    <property type="molecule type" value="Genomic_DNA"/>
</dbReference>
<proteinExistence type="predicted"/>